<evidence type="ECO:0000256" key="3">
    <source>
        <dbReference type="ARBA" id="ARBA00006958"/>
    </source>
</evidence>
<proteinExistence type="inferred from homology"/>
<evidence type="ECO:0000256" key="4">
    <source>
        <dbReference type="ARBA" id="ARBA00022722"/>
    </source>
</evidence>
<dbReference type="GO" id="GO:0016787">
    <property type="term" value="F:hydrolase activity"/>
    <property type="evidence" value="ECO:0007669"/>
    <property type="project" value="UniProtKB-KW"/>
</dbReference>
<evidence type="ECO:0000256" key="1">
    <source>
        <dbReference type="ARBA" id="ARBA00001968"/>
    </source>
</evidence>
<sequence length="247" mass="27732">MSADMSDDENITSQEFDEENFLECDMFGEENGLDSDMSVEYEQNSGENHMSYQASLTSLTSSSSSSSSEDSDSDQDYRCIGAIDGTHVSATIPTVKKTSCRGRKHVITQNVMCAMNFDMHFAFVYSGWGGSANDFRVFENAILSDDMVFPKPIEGSYYLVDSGYPMGGCFMPPHKSVRYHAQEYRGRHRYPKKLENKDISTNDNGGIHGPQDLNDWRLRQIEAVSETAQGEMRNLRNAITMAMWAGH</sequence>
<protein>
    <recommendedName>
        <fullName evidence="9">DDE Tnp4 domain-containing protein</fullName>
    </recommendedName>
</protein>
<comment type="cofactor">
    <cofactor evidence="1">
        <name>a divalent metal cation</name>
        <dbReference type="ChEBI" id="CHEBI:60240"/>
    </cofactor>
</comment>
<dbReference type="InterPro" id="IPR027806">
    <property type="entry name" value="HARBI1_dom"/>
</dbReference>
<keyword evidence="4" id="KW-0540">Nuclease</keyword>
<dbReference type="PANTHER" id="PTHR22930">
    <property type="match status" value="1"/>
</dbReference>
<dbReference type="GO" id="GO:0005634">
    <property type="term" value="C:nucleus"/>
    <property type="evidence" value="ECO:0007669"/>
    <property type="project" value="UniProtKB-SubCell"/>
</dbReference>
<feature type="region of interest" description="Disordered" evidence="8">
    <location>
        <begin position="27"/>
        <end position="76"/>
    </location>
</feature>
<evidence type="ECO:0000256" key="8">
    <source>
        <dbReference type="SAM" id="MobiDB-lite"/>
    </source>
</evidence>
<evidence type="ECO:0000256" key="2">
    <source>
        <dbReference type="ARBA" id="ARBA00004123"/>
    </source>
</evidence>
<dbReference type="PANTHER" id="PTHR22930:SF251">
    <property type="entry name" value="DDE TNP4 DOMAIN-CONTAINING PROTEIN"/>
    <property type="match status" value="1"/>
</dbReference>
<evidence type="ECO:0000256" key="6">
    <source>
        <dbReference type="ARBA" id="ARBA00022801"/>
    </source>
</evidence>
<gene>
    <name evidence="10" type="ORF">FSB_LOCUS57224</name>
</gene>
<evidence type="ECO:0000256" key="7">
    <source>
        <dbReference type="ARBA" id="ARBA00023242"/>
    </source>
</evidence>
<organism evidence="10">
    <name type="scientific">Fagus sylvatica</name>
    <name type="common">Beechnut</name>
    <dbReference type="NCBI Taxonomy" id="28930"/>
    <lineage>
        <taxon>Eukaryota</taxon>
        <taxon>Viridiplantae</taxon>
        <taxon>Streptophyta</taxon>
        <taxon>Embryophyta</taxon>
        <taxon>Tracheophyta</taxon>
        <taxon>Spermatophyta</taxon>
        <taxon>Magnoliopsida</taxon>
        <taxon>eudicotyledons</taxon>
        <taxon>Gunneridae</taxon>
        <taxon>Pentapetalae</taxon>
        <taxon>rosids</taxon>
        <taxon>fabids</taxon>
        <taxon>Fagales</taxon>
        <taxon>Fagaceae</taxon>
        <taxon>Fagus</taxon>
    </lineage>
</organism>
<feature type="compositionally biased region" description="Acidic residues" evidence="8">
    <location>
        <begin position="27"/>
        <end position="39"/>
    </location>
</feature>
<comment type="subcellular location">
    <subcellularLocation>
        <location evidence="2">Nucleus</location>
    </subcellularLocation>
</comment>
<comment type="similarity">
    <text evidence="3">Belongs to the HARBI1 family.</text>
</comment>
<evidence type="ECO:0000313" key="10">
    <source>
        <dbReference type="EMBL" id="SPD29342.1"/>
    </source>
</evidence>
<dbReference type="EMBL" id="OIVN01006270">
    <property type="protein sequence ID" value="SPD29342.1"/>
    <property type="molecule type" value="Genomic_DNA"/>
</dbReference>
<evidence type="ECO:0000256" key="5">
    <source>
        <dbReference type="ARBA" id="ARBA00022723"/>
    </source>
</evidence>
<dbReference type="AlphaFoldDB" id="A0A2N9IWU0"/>
<reference evidence="10" key="1">
    <citation type="submission" date="2018-02" db="EMBL/GenBank/DDBJ databases">
        <authorList>
            <person name="Cohen D.B."/>
            <person name="Kent A.D."/>
        </authorList>
    </citation>
    <scope>NUCLEOTIDE SEQUENCE</scope>
</reference>
<dbReference type="GO" id="GO:0004518">
    <property type="term" value="F:nuclease activity"/>
    <property type="evidence" value="ECO:0007669"/>
    <property type="project" value="UniProtKB-KW"/>
</dbReference>
<dbReference type="Pfam" id="PF13359">
    <property type="entry name" value="DDE_Tnp_4"/>
    <property type="match status" value="1"/>
</dbReference>
<feature type="region of interest" description="Disordered" evidence="8">
    <location>
        <begin position="1"/>
        <end position="20"/>
    </location>
</feature>
<name>A0A2N9IWU0_FAGSY</name>
<keyword evidence="5" id="KW-0479">Metal-binding</keyword>
<feature type="domain" description="DDE Tnp4" evidence="9">
    <location>
        <begin position="83"/>
        <end position="189"/>
    </location>
</feature>
<accession>A0A2N9IWU0</accession>
<dbReference type="GO" id="GO:0046872">
    <property type="term" value="F:metal ion binding"/>
    <property type="evidence" value="ECO:0007669"/>
    <property type="project" value="UniProtKB-KW"/>
</dbReference>
<evidence type="ECO:0000259" key="9">
    <source>
        <dbReference type="Pfam" id="PF13359"/>
    </source>
</evidence>
<dbReference type="InterPro" id="IPR045249">
    <property type="entry name" value="HARBI1-like"/>
</dbReference>
<feature type="compositionally biased region" description="Low complexity" evidence="8">
    <location>
        <begin position="55"/>
        <end position="68"/>
    </location>
</feature>
<feature type="compositionally biased region" description="Polar residues" evidence="8">
    <location>
        <begin position="41"/>
        <end position="54"/>
    </location>
</feature>
<keyword evidence="7" id="KW-0539">Nucleus</keyword>
<keyword evidence="6" id="KW-0378">Hydrolase</keyword>